<dbReference type="RefSeq" id="WP_281814550.1">
    <property type="nucleotide sequence ID" value="NZ_BRLB01000003.1"/>
</dbReference>
<dbReference type="GO" id="GO:0005975">
    <property type="term" value="P:carbohydrate metabolic process"/>
    <property type="evidence" value="ECO:0007669"/>
    <property type="project" value="InterPro"/>
</dbReference>
<dbReference type="InterPro" id="IPR048773">
    <property type="entry name" value="SOGP_C"/>
</dbReference>
<sequence length="1115" mass="128865">MRLKQENNLISIKKGCTQFTFLDTGDLREIKNNEIMINQMIGDPVFGSLSNIYLRIHNGKKIRFYKLLGINSDSKFFYNNESVKWEGKLEGISYKIILTLVTENTWCYKISLDGNGEMVDVVYGQDISIADKGGVLANELYISQYIDHKVLEGKDGYVVCSRQNQRQSCGYPYLQLGTKDVKAVGYSTDATQFFGKSYKRTNREDALEHELSNENYQYELSYIALQTEKMTLDANRSFGFYGVFNNNYEKAVSEIEFDEDKQKAWKYTEAIVNEDFVLIEKVKKSKMIGEPITSNPFDEEELDRYFPDRILEEKAEGKLLSFFTNEHRHVVMQDKEILEERPSGHIITNTVDENNINTEMITSTNYMYGVFNSQLVVGNTSLNKMLSQTRGTLNIQKNSGQRIYIKLEGKYRILTLPAVYEIGQNYSKWYYKIDEDILIVTTYSAANNPDIILEVESEAKKSYHMIITNQLVMGEHEYQNDSLAEIDNDRVILRLDDSSLSSKVYHNLHYIMKLTGSEMEVEKDNIFYEDNKVRNGSFLTFKIKPTSSIKLTISGNLGKREDVIPDYVFEEEKNKFDEFYKRLTCGFELDMENKDNDDLTKINEIFWWYTHNAMVHYAVPHGLEQPGGAAWGTRDICQGPVEYFMATQHFDLIRNIIIEIFSHQFIENKEWPQWFMIDDYHMQQEDCHGDVVLWPLKVVGDYLRVTGDYDILNELIKYRNTDGSITGDEETLLEHVKHAVDTIKQRFMYNTTLISYAGGDWDDTLQPANEELKKKLVSSWTVALAYQVIQQLGEVLQPVDGIWSNELIGLAESMDKDFNNLLIKDKVVAGFAYFEEEDHMEYMLHPDDNKTGISYRLLPMTRSIISELVTKEQADTNMKLIDENLNCTDGVRLMNRPARYKGGVIEYFKRAEQASNVGREISLNYIHAHIRYIEAVAKLGLADEAWNAMMKINPILIDEKVPNAQIRQSNTYFSSSEGMFNDRYIYQDNFDMLRNGEIGVKGGWRIYSSGPGIYLNQLISHILGIRITSDSIIIDPVLSEELDGLVLNYNYKDIPIKWIYHIKGNAGKVTKVMIDGKEMYLKLINNNYRQGGISIDKNTFENILKQKGIVDIYVE</sequence>
<dbReference type="EMBL" id="BRLB01000003">
    <property type="protein sequence ID" value="GKX29215.1"/>
    <property type="molecule type" value="Genomic_DNA"/>
</dbReference>
<feature type="domain" description="Glycoside phosphorylase C-terminal" evidence="5">
    <location>
        <begin position="1024"/>
        <end position="1113"/>
    </location>
</feature>
<reference evidence="7" key="1">
    <citation type="submission" date="2022-06" db="EMBL/GenBank/DDBJ databases">
        <title>Vallitalea longa sp. nov., an anaerobic bacterium isolated from marine sediment.</title>
        <authorList>
            <person name="Hirano S."/>
            <person name="Terahara T."/>
            <person name="Mori K."/>
            <person name="Hamada M."/>
            <person name="Matsumoto R."/>
            <person name="Kobayashi T."/>
        </authorList>
    </citation>
    <scope>NUCLEOTIDE SEQUENCE</scope>
    <source>
        <strain evidence="7">SH18-1</strain>
    </source>
</reference>
<dbReference type="InterPro" id="IPR048771">
    <property type="entry name" value="SOGP_2nd"/>
</dbReference>
<name>A0A9W5Y8L7_9FIRM</name>
<dbReference type="InterPro" id="IPR012341">
    <property type="entry name" value="6hp_glycosidase-like_sf"/>
</dbReference>
<evidence type="ECO:0000313" key="8">
    <source>
        <dbReference type="Proteomes" id="UP001144256"/>
    </source>
</evidence>
<evidence type="ECO:0000256" key="2">
    <source>
        <dbReference type="ARBA" id="ARBA00022679"/>
    </source>
</evidence>
<dbReference type="Pfam" id="PF17167">
    <property type="entry name" value="Glyco_hydro_94"/>
    <property type="match status" value="1"/>
</dbReference>
<evidence type="ECO:0000256" key="1">
    <source>
        <dbReference type="ARBA" id="ARBA00022676"/>
    </source>
</evidence>
<protein>
    <recommendedName>
        <fullName evidence="9">Glycosyl hydrolase 36 catalytic domain-containing protein</fullName>
    </recommendedName>
</protein>
<feature type="domain" description="SOGP N-terminal" evidence="6">
    <location>
        <begin position="20"/>
        <end position="242"/>
    </location>
</feature>
<dbReference type="PANTHER" id="PTHR37469:SF2">
    <property type="entry name" value="CELLOBIONIC ACID PHOSPHORYLASE"/>
    <property type="match status" value="1"/>
</dbReference>
<keyword evidence="2" id="KW-0808">Transferase</keyword>
<dbReference type="Gene3D" id="1.50.10.10">
    <property type="match status" value="1"/>
</dbReference>
<dbReference type="PANTHER" id="PTHR37469">
    <property type="entry name" value="CELLOBIONIC ACID PHOSPHORYLASE-RELATED"/>
    <property type="match status" value="1"/>
</dbReference>
<dbReference type="Pfam" id="PF21270">
    <property type="entry name" value="SOGP_4th"/>
    <property type="match status" value="1"/>
</dbReference>
<evidence type="ECO:0000259" key="6">
    <source>
        <dbReference type="Pfam" id="PF21958"/>
    </source>
</evidence>
<evidence type="ECO:0000259" key="4">
    <source>
        <dbReference type="Pfam" id="PF21250"/>
    </source>
</evidence>
<comment type="caution">
    <text evidence="7">The sequence shown here is derived from an EMBL/GenBank/DDBJ whole genome shotgun (WGS) entry which is preliminary data.</text>
</comment>
<proteinExistence type="predicted"/>
<feature type="domain" description="Glycoside phosphorylase super sandwich" evidence="4">
    <location>
        <begin position="306"/>
        <end position="555"/>
    </location>
</feature>
<evidence type="ECO:0000259" key="5">
    <source>
        <dbReference type="Pfam" id="PF21270"/>
    </source>
</evidence>
<evidence type="ECO:0000313" key="7">
    <source>
        <dbReference type="EMBL" id="GKX29215.1"/>
    </source>
</evidence>
<dbReference type="Gene3D" id="2.60.420.10">
    <property type="entry name" value="Maltose phosphorylase, domain 3"/>
    <property type="match status" value="1"/>
</dbReference>
<accession>A0A9W5Y8L7</accession>
<dbReference type="InterPro" id="IPR053831">
    <property type="entry name" value="SOGP_N"/>
</dbReference>
<dbReference type="InterPro" id="IPR033432">
    <property type="entry name" value="GH94_catalytic"/>
</dbReference>
<evidence type="ECO:0008006" key="9">
    <source>
        <dbReference type="Google" id="ProtNLM"/>
    </source>
</evidence>
<dbReference type="Pfam" id="PF21958">
    <property type="entry name" value="SOGP_N"/>
    <property type="match status" value="1"/>
</dbReference>
<dbReference type="Pfam" id="PF21250">
    <property type="entry name" value="SOGP_2nd"/>
    <property type="match status" value="1"/>
</dbReference>
<dbReference type="AlphaFoldDB" id="A0A9W5Y8L7"/>
<dbReference type="InterPro" id="IPR052047">
    <property type="entry name" value="GH94_Enzymes"/>
</dbReference>
<evidence type="ECO:0000259" key="3">
    <source>
        <dbReference type="Pfam" id="PF17167"/>
    </source>
</evidence>
<organism evidence="7 8">
    <name type="scientific">Vallitalea longa</name>
    <dbReference type="NCBI Taxonomy" id="2936439"/>
    <lineage>
        <taxon>Bacteria</taxon>
        <taxon>Bacillati</taxon>
        <taxon>Bacillota</taxon>
        <taxon>Clostridia</taxon>
        <taxon>Lachnospirales</taxon>
        <taxon>Vallitaleaceae</taxon>
        <taxon>Vallitalea</taxon>
    </lineage>
</organism>
<dbReference type="InterPro" id="IPR008928">
    <property type="entry name" value="6-hairpin_glycosidase_sf"/>
</dbReference>
<dbReference type="GO" id="GO:0016757">
    <property type="term" value="F:glycosyltransferase activity"/>
    <property type="evidence" value="ECO:0007669"/>
    <property type="project" value="UniProtKB-KW"/>
</dbReference>
<dbReference type="Proteomes" id="UP001144256">
    <property type="component" value="Unassembled WGS sequence"/>
</dbReference>
<gene>
    <name evidence="7" type="ORF">SH1V18_16950</name>
</gene>
<keyword evidence="1" id="KW-0328">Glycosyltransferase</keyword>
<keyword evidence="8" id="KW-1185">Reference proteome</keyword>
<feature type="domain" description="Glycosyl hydrolase 94 catalytic" evidence="3">
    <location>
        <begin position="680"/>
        <end position="972"/>
    </location>
</feature>
<dbReference type="SUPFAM" id="SSF48208">
    <property type="entry name" value="Six-hairpin glycosidases"/>
    <property type="match status" value="1"/>
</dbReference>